<dbReference type="Pfam" id="PF02272">
    <property type="entry name" value="DHHA1"/>
    <property type="match status" value="1"/>
</dbReference>
<dbReference type="Pfam" id="PF01411">
    <property type="entry name" value="tRNA-synt_2c"/>
    <property type="match status" value="1"/>
</dbReference>
<evidence type="ECO:0000256" key="10">
    <source>
        <dbReference type="ARBA" id="ARBA00022917"/>
    </source>
</evidence>
<dbReference type="SUPFAM" id="SSF55186">
    <property type="entry name" value="ThrRS/AlaRS common domain"/>
    <property type="match status" value="1"/>
</dbReference>
<dbReference type="OMA" id="NCLEIWN"/>
<evidence type="ECO:0000256" key="11">
    <source>
        <dbReference type="ARBA" id="ARBA00023146"/>
    </source>
</evidence>
<dbReference type="OrthoDB" id="2423964at2759"/>
<dbReference type="InterPro" id="IPR018162">
    <property type="entry name" value="Ala-tRNA-ligase_IIc_anticod-bd"/>
</dbReference>
<dbReference type="InterPro" id="IPR018163">
    <property type="entry name" value="Thr/Ala-tRNA-synth_IIc_edit"/>
</dbReference>
<evidence type="ECO:0000256" key="5">
    <source>
        <dbReference type="ARBA" id="ARBA00022723"/>
    </source>
</evidence>
<dbReference type="STRING" id="137246.A0A401T583"/>
<dbReference type="Gene3D" id="2.40.30.130">
    <property type="match status" value="1"/>
</dbReference>
<dbReference type="PANTHER" id="PTHR11777:SF8">
    <property type="entry name" value="ALANINE--TRNA LIGASE, MITOCHONDRIAL"/>
    <property type="match status" value="1"/>
</dbReference>
<dbReference type="SUPFAM" id="SSF50447">
    <property type="entry name" value="Translation proteins"/>
    <property type="match status" value="1"/>
</dbReference>
<name>A0A401T583_CHIPU</name>
<keyword evidence="5" id="KW-0479">Metal-binding</keyword>
<dbReference type="Gene3D" id="3.30.930.10">
    <property type="entry name" value="Bira Bifunctional Protein, Domain 2"/>
    <property type="match status" value="1"/>
</dbReference>
<dbReference type="Gene3D" id="3.10.310.40">
    <property type="match status" value="1"/>
</dbReference>
<keyword evidence="6 13" id="KW-0547">Nucleotide-binding</keyword>
<dbReference type="FunFam" id="3.30.930.10:FF:000011">
    <property type="entry name" value="Alanine--tRNA ligase, cytoplasmic"/>
    <property type="match status" value="1"/>
</dbReference>
<evidence type="ECO:0000256" key="9">
    <source>
        <dbReference type="ARBA" id="ARBA00022884"/>
    </source>
</evidence>
<keyword evidence="10 13" id="KW-0648">Protein biosynthesis</keyword>
<keyword evidence="16" id="KW-1185">Reference proteome</keyword>
<dbReference type="InterPro" id="IPR003156">
    <property type="entry name" value="DHHA1_dom"/>
</dbReference>
<evidence type="ECO:0000313" key="15">
    <source>
        <dbReference type="EMBL" id="GCC37808.1"/>
    </source>
</evidence>
<evidence type="ECO:0000256" key="1">
    <source>
        <dbReference type="ARBA" id="ARBA00008226"/>
    </source>
</evidence>
<evidence type="ECO:0000256" key="3">
    <source>
        <dbReference type="ARBA" id="ARBA00022555"/>
    </source>
</evidence>
<evidence type="ECO:0000256" key="13">
    <source>
        <dbReference type="HAMAP-Rule" id="MF_03133"/>
    </source>
</evidence>
<dbReference type="GO" id="GO:0004813">
    <property type="term" value="F:alanine-tRNA ligase activity"/>
    <property type="evidence" value="ECO:0007669"/>
    <property type="project" value="UniProtKB-UniRule"/>
</dbReference>
<dbReference type="AlphaFoldDB" id="A0A401T583"/>
<keyword evidence="11 13" id="KW-0030">Aminoacyl-tRNA synthetase</keyword>
<dbReference type="PROSITE" id="PS50860">
    <property type="entry name" value="AA_TRNA_LIGASE_II_ALA"/>
    <property type="match status" value="1"/>
</dbReference>
<evidence type="ECO:0000256" key="7">
    <source>
        <dbReference type="ARBA" id="ARBA00022833"/>
    </source>
</evidence>
<feature type="domain" description="Alanyl-transfer RNA synthetases family profile" evidence="14">
    <location>
        <begin position="39"/>
        <end position="742"/>
    </location>
</feature>
<dbReference type="GO" id="GO:0008270">
    <property type="term" value="F:zinc ion binding"/>
    <property type="evidence" value="ECO:0007669"/>
    <property type="project" value="UniProtKB-UniRule"/>
</dbReference>
<gene>
    <name evidence="13" type="primary">AARS</name>
    <name evidence="15" type="ORF">chiPu_0016315</name>
</gene>
<keyword evidence="4 13" id="KW-0436">Ligase</keyword>
<accession>A0A401T583</accession>
<dbReference type="Proteomes" id="UP000287033">
    <property type="component" value="Unassembled WGS sequence"/>
</dbReference>
<reference evidence="15 16" key="1">
    <citation type="journal article" date="2018" name="Nat. Ecol. Evol.">
        <title>Shark genomes provide insights into elasmobranch evolution and the origin of vertebrates.</title>
        <authorList>
            <person name="Hara Y"/>
            <person name="Yamaguchi K"/>
            <person name="Onimaru K"/>
            <person name="Kadota M"/>
            <person name="Koyanagi M"/>
            <person name="Keeley SD"/>
            <person name="Tatsumi K"/>
            <person name="Tanaka K"/>
            <person name="Motone F"/>
            <person name="Kageyama Y"/>
            <person name="Nozu R"/>
            <person name="Adachi N"/>
            <person name="Nishimura O"/>
            <person name="Nakagawa R"/>
            <person name="Tanegashima C"/>
            <person name="Kiyatake I"/>
            <person name="Matsumoto R"/>
            <person name="Murakumo K"/>
            <person name="Nishida K"/>
            <person name="Terakita A"/>
            <person name="Kuratani S"/>
            <person name="Sato K"/>
            <person name="Hyodo S Kuraku.S."/>
        </authorList>
    </citation>
    <scope>NUCLEOTIDE SEQUENCE [LARGE SCALE GENOMIC DNA]</scope>
</reference>
<dbReference type="InterPro" id="IPR045864">
    <property type="entry name" value="aa-tRNA-synth_II/BPL/LPL"/>
</dbReference>
<dbReference type="SUPFAM" id="SSF55681">
    <property type="entry name" value="Class II aaRS and biotin synthetases"/>
    <property type="match status" value="1"/>
</dbReference>
<sequence length="917" mass="102211">MAAVRLVSALRRRAICRWAAAGGDQTRAQAQARTRGCGQSARHVRQTFLRYFRDKQRHREVRSAPVIPRGDPSLLLVNAGMNQFKPILLGTVDPRSPMAQYQRVVNSQKCVRAGGKHNDLEDVGRDLYHHTFFEMLGNWSFGDYFKEEACRMAWELLTEVYGIPQDRLYVTFFGGDPALGLTADEETKEIWLSIGVRPHHLLPFGLTHNFWEMGEMGPCGPCTEIHYDHGVGEGAAAQVNTGNPQLVEIWNLVFMQYSREADGSLQSLPQRSVDTGMGLERLVAVLQGKESNYDTDLFTPILDAIQRGTKAPPYRGLVGDMDPNMVDRAYRVLADHIRALTVCIADGLYPGMTGAALVLRRILRRAVRFSAEVLRAPPGFLAGLVPTVIEILGDAYPELKQDPCQIMDTINENEAAFLSSLHRGRRIIDRTLQKMDNSQSFPVDVAWSLHRNLGFPLDLISLMLEEKAVNVDTEALRQLAKEEAERLRPSPQSELQQGRVLGIQDINELQRTGVLRTDDSAKHIYTLEDGKYVFSPCQATVVALYDGNSLVKEVRRSQTCGVILDRTNFYSEQGGQTHDLGYFIREGHQDVLLPVVNVQAAGGFVVHTVSVPESLHVGDRLNLFLNEGHRLACMVKHTATHLLNYALRCVLGDETEQRGSHITADRLRFDYSIKTPITGQQLETVEQIVRDVICRDECVYTAEVPLNQVNCIKGLRSIDEARQVGRVLAEEVDSLTVRLNNGMKSLVDSQRLSKEIGQLTDVVDGAVILHRDRRQLQERLRTLHRTVNTAIRKLESREAAEKVHLFLANRLDQALIVDVFPVQSISILMKMVNKVSEKMPHSSVMLLSQLDSGKILCACQVPKDSVNSLSASDWALAVCGQMGGNAGGSKVVAKGMGSSSNLEEIVKLAIEYARNKM</sequence>
<dbReference type="PANTHER" id="PTHR11777">
    <property type="entry name" value="ALANYL-TRNA SYNTHETASE"/>
    <property type="match status" value="1"/>
</dbReference>
<dbReference type="InterPro" id="IPR018165">
    <property type="entry name" value="Ala-tRNA-synth_IIc_core"/>
</dbReference>
<dbReference type="InterPro" id="IPR050058">
    <property type="entry name" value="Ala-tRNA_ligase"/>
</dbReference>
<evidence type="ECO:0000256" key="6">
    <source>
        <dbReference type="ARBA" id="ARBA00022741"/>
    </source>
</evidence>
<dbReference type="SUPFAM" id="SSF101353">
    <property type="entry name" value="Putative anticodon-binding domain of alanyl-tRNA synthetase (AlaRS)"/>
    <property type="match status" value="1"/>
</dbReference>
<comment type="caution">
    <text evidence="13">Lacks conserved residue(s) required for the propagation of feature annotation.</text>
</comment>
<dbReference type="HAMAP" id="MF_00036_B">
    <property type="entry name" value="Ala_tRNA_synth_B"/>
    <property type="match status" value="1"/>
</dbReference>
<keyword evidence="7" id="KW-0862">Zinc</keyword>
<dbReference type="PRINTS" id="PR00980">
    <property type="entry name" value="TRNASYNTHALA"/>
</dbReference>
<dbReference type="CDD" id="cd00673">
    <property type="entry name" value="AlaRS_core"/>
    <property type="match status" value="1"/>
</dbReference>
<dbReference type="EC" id="6.1.1.7" evidence="2"/>
<comment type="similarity">
    <text evidence="1 13">Belongs to the class-II aminoacyl-tRNA synthetase family.</text>
</comment>
<dbReference type="FunFam" id="3.10.310.40:FF:000004">
    <property type="entry name" value="Alanyl-tRNA synthetase 2, mitochondrial"/>
    <property type="match status" value="1"/>
</dbReference>
<keyword evidence="9 13" id="KW-0694">RNA-binding</keyword>
<evidence type="ECO:0000313" key="16">
    <source>
        <dbReference type="Proteomes" id="UP000287033"/>
    </source>
</evidence>
<dbReference type="InterPro" id="IPR002318">
    <property type="entry name" value="Ala-tRNA-lgiase_IIc"/>
</dbReference>
<comment type="subunit">
    <text evidence="13">Monomer. Interacts with ANKRD16; the interaction is direct.</text>
</comment>
<dbReference type="GO" id="GO:0005739">
    <property type="term" value="C:mitochondrion"/>
    <property type="evidence" value="ECO:0007669"/>
    <property type="project" value="TreeGrafter"/>
</dbReference>
<dbReference type="FunFam" id="3.30.980.10:FF:000004">
    <property type="entry name" value="Alanine--tRNA ligase, cytoplasmic"/>
    <property type="match status" value="1"/>
</dbReference>
<evidence type="ECO:0000256" key="4">
    <source>
        <dbReference type="ARBA" id="ARBA00022598"/>
    </source>
</evidence>
<dbReference type="InterPro" id="IPR009000">
    <property type="entry name" value="Transl_B-barrel_sf"/>
</dbReference>
<evidence type="ECO:0000259" key="14">
    <source>
        <dbReference type="PROSITE" id="PS50860"/>
    </source>
</evidence>
<evidence type="ECO:0000256" key="8">
    <source>
        <dbReference type="ARBA" id="ARBA00022840"/>
    </source>
</evidence>
<comment type="function">
    <text evidence="13">Catalyzes the attachment of alanine to tRNA(Ala) in a two-step reaction: alanine is first activated by ATP to form Ala-AMP and then transferred to the acceptor end of tRNA(Ala). Also edits incorrectly charged tRNA(Ala) via its editing domain.</text>
</comment>
<comment type="caution">
    <text evidence="15">The sequence shown here is derived from an EMBL/GenBank/DDBJ whole genome shotgun (WGS) entry which is preliminary data.</text>
</comment>
<proteinExistence type="inferred from homology"/>
<comment type="domain">
    <text evidence="13">Consists of three domains; the N-terminal catalytic domain, the editing domain and the C-terminal C-Ala domain. The editing domain removes incorrectly charged amino acids, while the C-Ala domain, along with tRNA(Ala), serves as a bridge to cooperatively bring together the editing and aminoacylation centers thus stimulating deacylation of misacylated tRNAs.</text>
</comment>
<keyword evidence="3 13" id="KW-0820">tRNA-binding</keyword>
<dbReference type="NCBIfam" id="TIGR00344">
    <property type="entry name" value="alaS"/>
    <property type="match status" value="1"/>
</dbReference>
<evidence type="ECO:0000256" key="12">
    <source>
        <dbReference type="ARBA" id="ARBA00048300"/>
    </source>
</evidence>
<dbReference type="InterPro" id="IPR023033">
    <property type="entry name" value="Ala_tRNA_ligase_euk/bac"/>
</dbReference>
<comment type="catalytic activity">
    <reaction evidence="12 13">
        <text>tRNA(Ala) + L-alanine + ATP = L-alanyl-tRNA(Ala) + AMP + diphosphate</text>
        <dbReference type="Rhea" id="RHEA:12540"/>
        <dbReference type="Rhea" id="RHEA-COMP:9657"/>
        <dbReference type="Rhea" id="RHEA-COMP:9923"/>
        <dbReference type="ChEBI" id="CHEBI:30616"/>
        <dbReference type="ChEBI" id="CHEBI:33019"/>
        <dbReference type="ChEBI" id="CHEBI:57972"/>
        <dbReference type="ChEBI" id="CHEBI:78442"/>
        <dbReference type="ChEBI" id="CHEBI:78497"/>
        <dbReference type="ChEBI" id="CHEBI:456215"/>
        <dbReference type="EC" id="6.1.1.7"/>
    </reaction>
</comment>
<dbReference type="Gene3D" id="3.30.980.10">
    <property type="entry name" value="Threonyl-trna Synthetase, Chain A, domain 2"/>
    <property type="match status" value="1"/>
</dbReference>
<dbReference type="EMBL" id="BEZZ01001060">
    <property type="protein sequence ID" value="GCC37808.1"/>
    <property type="molecule type" value="Genomic_DNA"/>
</dbReference>
<dbReference type="GO" id="GO:0002161">
    <property type="term" value="F:aminoacyl-tRNA deacylase activity"/>
    <property type="evidence" value="ECO:0007669"/>
    <property type="project" value="TreeGrafter"/>
</dbReference>
<evidence type="ECO:0000256" key="2">
    <source>
        <dbReference type="ARBA" id="ARBA00013168"/>
    </source>
</evidence>
<dbReference type="GO" id="GO:0000049">
    <property type="term" value="F:tRNA binding"/>
    <property type="evidence" value="ECO:0007669"/>
    <property type="project" value="UniProtKB-KW"/>
</dbReference>
<dbReference type="GO" id="GO:0005524">
    <property type="term" value="F:ATP binding"/>
    <property type="evidence" value="ECO:0007669"/>
    <property type="project" value="UniProtKB-UniRule"/>
</dbReference>
<protein>
    <recommendedName>
        <fullName evidence="2">alanine--tRNA ligase</fullName>
        <ecNumber evidence="2">6.1.1.7</ecNumber>
    </recommendedName>
</protein>
<dbReference type="GO" id="GO:0006419">
    <property type="term" value="P:alanyl-tRNA aminoacylation"/>
    <property type="evidence" value="ECO:0007669"/>
    <property type="project" value="InterPro"/>
</dbReference>
<keyword evidence="8 13" id="KW-0067">ATP-binding</keyword>
<dbReference type="InterPro" id="IPR018164">
    <property type="entry name" value="Ala-tRNA-synth_IIc_N"/>
</dbReference>
<organism evidence="15 16">
    <name type="scientific">Chiloscyllium punctatum</name>
    <name type="common">Brownbanded bambooshark</name>
    <name type="synonym">Hemiscyllium punctatum</name>
    <dbReference type="NCBI Taxonomy" id="137246"/>
    <lineage>
        <taxon>Eukaryota</taxon>
        <taxon>Metazoa</taxon>
        <taxon>Chordata</taxon>
        <taxon>Craniata</taxon>
        <taxon>Vertebrata</taxon>
        <taxon>Chondrichthyes</taxon>
        <taxon>Elasmobranchii</taxon>
        <taxon>Galeomorphii</taxon>
        <taxon>Galeoidea</taxon>
        <taxon>Orectolobiformes</taxon>
        <taxon>Hemiscylliidae</taxon>
        <taxon>Chiloscyllium</taxon>
    </lineage>
</organism>